<dbReference type="Proteomes" id="UP001217324">
    <property type="component" value="Chromosome"/>
</dbReference>
<gene>
    <name evidence="4" type="ORF">PWF74_07015</name>
</gene>
<evidence type="ECO:0000259" key="3">
    <source>
        <dbReference type="Pfam" id="PF04760"/>
    </source>
</evidence>
<protein>
    <submittedName>
        <fullName evidence="4">Translation initiation factor IF-2 N-terminal domain-containing protein</fullName>
    </submittedName>
</protein>
<dbReference type="EMBL" id="CP118627">
    <property type="protein sequence ID" value="WEA13285.1"/>
    <property type="molecule type" value="Genomic_DNA"/>
</dbReference>
<dbReference type="Pfam" id="PF04760">
    <property type="entry name" value="IF2_N"/>
    <property type="match status" value="1"/>
</dbReference>
<feature type="region of interest" description="Disordered" evidence="1">
    <location>
        <begin position="163"/>
        <end position="206"/>
    </location>
</feature>
<name>A0AAX3NB83_9LACT</name>
<keyword evidence="4" id="KW-0396">Initiation factor</keyword>
<dbReference type="Gene3D" id="1.10.10.2480">
    <property type="match status" value="1"/>
</dbReference>
<evidence type="ECO:0000313" key="5">
    <source>
        <dbReference type="Proteomes" id="UP001217324"/>
    </source>
</evidence>
<proteinExistence type="predicted"/>
<dbReference type="InterPro" id="IPR006847">
    <property type="entry name" value="IF2_N"/>
</dbReference>
<evidence type="ECO:0000256" key="2">
    <source>
        <dbReference type="SAM" id="Phobius"/>
    </source>
</evidence>
<dbReference type="AlphaFoldDB" id="A0AAX3NB83"/>
<keyword evidence="2" id="KW-0812">Transmembrane</keyword>
<keyword evidence="4" id="KW-0648">Protein biosynthesis</keyword>
<feature type="compositionally biased region" description="Basic and acidic residues" evidence="1">
    <location>
        <begin position="163"/>
        <end position="192"/>
    </location>
</feature>
<sequence>MIIYELARELGVDRESLLFFAQKQGIEAKSIASELTSDDKAKLLQAFDEAGGVLEPVEAVSKITALQVTKNEVSKKQGFFKSGLSNLKKYEKQPKEPKIPKTKTVKEGTALRIYRLVALLVIALFIGLGYSAYNANIQVTELTKKVNETTQTLSENQKVLMDQSEKLTGRVKTLEDGQKKSESSSKSTDKKTSAPKAKVQPSKNKK</sequence>
<reference evidence="4" key="1">
    <citation type="submission" date="2023-02" db="EMBL/GenBank/DDBJ databases">
        <title>Comparative genomics and fermentation flavor characterization of five lactic acid bacteria reveal flavor biosynthesis metabolic pathways in fermented muskmelon puree.</title>
        <authorList>
            <person name="Yuan L."/>
            <person name="Li M."/>
            <person name="Xu X."/>
            <person name="Lao F."/>
            <person name="Wu J."/>
        </authorList>
    </citation>
    <scope>NUCLEOTIDE SEQUENCE</scope>
    <source>
        <strain evidence="4">Pa-2</strain>
    </source>
</reference>
<organism evidence="4 5">
    <name type="scientific">Lactococcus garvieae</name>
    <dbReference type="NCBI Taxonomy" id="1363"/>
    <lineage>
        <taxon>Bacteria</taxon>
        <taxon>Bacillati</taxon>
        <taxon>Bacillota</taxon>
        <taxon>Bacilli</taxon>
        <taxon>Lactobacillales</taxon>
        <taxon>Streptococcaceae</taxon>
        <taxon>Lactococcus</taxon>
    </lineage>
</organism>
<accession>A0AAX3NB83</accession>
<feature type="transmembrane region" description="Helical" evidence="2">
    <location>
        <begin position="113"/>
        <end position="133"/>
    </location>
</feature>
<evidence type="ECO:0000256" key="1">
    <source>
        <dbReference type="SAM" id="MobiDB-lite"/>
    </source>
</evidence>
<evidence type="ECO:0000313" key="4">
    <source>
        <dbReference type="EMBL" id="WEA13285.1"/>
    </source>
</evidence>
<feature type="domain" description="Translation initiation factor IF-2 N-terminal" evidence="3">
    <location>
        <begin position="3"/>
        <end position="48"/>
    </location>
</feature>
<dbReference type="RefSeq" id="WP_165705642.1">
    <property type="nucleotide sequence ID" value="NZ_CP099987.1"/>
</dbReference>
<dbReference type="GO" id="GO:0003743">
    <property type="term" value="F:translation initiation factor activity"/>
    <property type="evidence" value="ECO:0007669"/>
    <property type="project" value="UniProtKB-KW"/>
</dbReference>
<keyword evidence="2" id="KW-0472">Membrane</keyword>
<keyword evidence="2" id="KW-1133">Transmembrane helix</keyword>